<dbReference type="Proteomes" id="UP000556436">
    <property type="component" value="Unassembled WGS sequence"/>
</dbReference>
<dbReference type="Pfam" id="PF13845">
    <property type="entry name" value="Septum_form"/>
    <property type="match status" value="1"/>
</dbReference>
<feature type="region of interest" description="Disordered" evidence="1">
    <location>
        <begin position="1"/>
        <end position="85"/>
    </location>
</feature>
<feature type="compositionally biased region" description="Low complexity" evidence="1">
    <location>
        <begin position="21"/>
        <end position="70"/>
    </location>
</feature>
<dbReference type="EMBL" id="JACHJG010000001">
    <property type="protein sequence ID" value="MBB4884784.1"/>
    <property type="molecule type" value="Genomic_DNA"/>
</dbReference>
<proteinExistence type="predicted"/>
<dbReference type="RefSeq" id="WP_184730630.1">
    <property type="nucleotide sequence ID" value="NZ_BMRW01000001.1"/>
</dbReference>
<reference evidence="3 4" key="1">
    <citation type="submission" date="2020-08" db="EMBL/GenBank/DDBJ databases">
        <title>Genomic Encyclopedia of Type Strains, Phase III (KMG-III): the genomes of soil and plant-associated and newly described type strains.</title>
        <authorList>
            <person name="Whitman W."/>
        </authorList>
    </citation>
    <scope>NUCLEOTIDE SEQUENCE [LARGE SCALE GENOMIC DNA]</scope>
    <source>
        <strain evidence="3 4">CECT 3265</strain>
    </source>
</reference>
<accession>A0A7W7L709</accession>
<feature type="domain" description="Septum formation-related" evidence="2">
    <location>
        <begin position="175"/>
        <end position="275"/>
    </location>
</feature>
<feature type="compositionally biased region" description="Pro residues" evidence="1">
    <location>
        <begin position="71"/>
        <end position="80"/>
    </location>
</feature>
<organism evidence="3 4">
    <name type="scientific">Streptomyces netropsis</name>
    <name type="common">Streptoverticillium netropsis</name>
    <dbReference type="NCBI Taxonomy" id="55404"/>
    <lineage>
        <taxon>Bacteria</taxon>
        <taxon>Bacillati</taxon>
        <taxon>Actinomycetota</taxon>
        <taxon>Actinomycetes</taxon>
        <taxon>Kitasatosporales</taxon>
        <taxon>Streptomycetaceae</taxon>
        <taxon>Streptomyces</taxon>
    </lineage>
</organism>
<evidence type="ECO:0000259" key="2">
    <source>
        <dbReference type="Pfam" id="PF13845"/>
    </source>
</evidence>
<evidence type="ECO:0000313" key="3">
    <source>
        <dbReference type="EMBL" id="MBB4884784.1"/>
    </source>
</evidence>
<feature type="compositionally biased region" description="Low complexity" evidence="1">
    <location>
        <begin position="123"/>
        <end position="136"/>
    </location>
</feature>
<evidence type="ECO:0000313" key="4">
    <source>
        <dbReference type="Proteomes" id="UP000556436"/>
    </source>
</evidence>
<keyword evidence="4" id="KW-1185">Reference proteome</keyword>
<gene>
    <name evidence="3" type="ORF">FHS38_000793</name>
</gene>
<sequence>MTSPPPPNTPRSPGDGGGFGPPQSFGQPYGQQSPQGAPGQPGPQYGQQGYGAQQPYGGQPGFGQQYGQFAPPMPPPPPPSGGNGAKVAAIVVVSVLVVGLAVGGVILSQSGDGDDKPAARGTSSPSASPSAAPSASQDSTGLSPGEGGAVDGGRSADPSTPSLPNMVPYVVLKPGQCYDHPALSSTVTRVETRSCDSSHDGEVVANETLTGTFATQRDIQEKAVELCNTEAEKRVRSIADGRRYYSYTLMPAKTTYDRGQNQLSCTITLSNTRGGAKLTAPLPE</sequence>
<protein>
    <recommendedName>
        <fullName evidence="2">Septum formation-related domain-containing protein</fullName>
    </recommendedName>
</protein>
<comment type="caution">
    <text evidence="3">The sequence shown here is derived from an EMBL/GenBank/DDBJ whole genome shotgun (WGS) entry which is preliminary data.</text>
</comment>
<dbReference type="AlphaFoldDB" id="A0A7W7L709"/>
<feature type="region of interest" description="Disordered" evidence="1">
    <location>
        <begin position="108"/>
        <end position="163"/>
    </location>
</feature>
<name>A0A7W7L709_STRNE</name>
<feature type="compositionally biased region" description="Pro residues" evidence="1">
    <location>
        <begin position="1"/>
        <end position="10"/>
    </location>
</feature>
<dbReference type="InterPro" id="IPR026004">
    <property type="entry name" value="Septum_form"/>
</dbReference>
<evidence type="ECO:0000256" key="1">
    <source>
        <dbReference type="SAM" id="MobiDB-lite"/>
    </source>
</evidence>